<gene>
    <name evidence="1" type="ORF">L2764_03960</name>
</gene>
<protein>
    <submittedName>
        <fullName evidence="1">DUF6279 family lipoprotein</fullName>
    </submittedName>
</protein>
<proteinExistence type="predicted"/>
<dbReference type="InterPro" id="IPR016875">
    <property type="entry name" value="UCP028200"/>
</dbReference>
<keyword evidence="2" id="KW-1185">Reference proteome</keyword>
<accession>A0ABT0L842</accession>
<dbReference type="PIRSF" id="PIRSF028200">
    <property type="entry name" value="UCP028200"/>
    <property type="match status" value="1"/>
</dbReference>
<dbReference type="EMBL" id="JAKIKS010000009">
    <property type="protein sequence ID" value="MCL1123660.1"/>
    <property type="molecule type" value="Genomic_DNA"/>
</dbReference>
<dbReference type="PROSITE" id="PS51257">
    <property type="entry name" value="PROKAR_LIPOPROTEIN"/>
    <property type="match status" value="1"/>
</dbReference>
<reference evidence="1 2" key="1">
    <citation type="submission" date="2022-01" db="EMBL/GenBank/DDBJ databases">
        <title>Whole genome-based taxonomy of the Shewanellaceae.</title>
        <authorList>
            <person name="Martin-Rodriguez A.J."/>
        </authorList>
    </citation>
    <scope>NUCLEOTIDE SEQUENCE [LARGE SCALE GENOMIC DNA]</scope>
    <source>
        <strain evidence="1 2">DSM 17177</strain>
    </source>
</reference>
<evidence type="ECO:0000313" key="1">
    <source>
        <dbReference type="EMBL" id="MCL1123660.1"/>
    </source>
</evidence>
<evidence type="ECO:0000313" key="2">
    <source>
        <dbReference type="Proteomes" id="UP001203423"/>
    </source>
</evidence>
<organism evidence="1 2">
    <name type="scientific">Shewanella surugensis</name>
    <dbReference type="NCBI Taxonomy" id="212020"/>
    <lineage>
        <taxon>Bacteria</taxon>
        <taxon>Pseudomonadati</taxon>
        <taxon>Pseudomonadota</taxon>
        <taxon>Gammaproteobacteria</taxon>
        <taxon>Alteromonadales</taxon>
        <taxon>Shewanellaceae</taxon>
        <taxon>Shewanella</taxon>
    </lineage>
</organism>
<dbReference type="Proteomes" id="UP001203423">
    <property type="component" value="Unassembled WGS sequence"/>
</dbReference>
<dbReference type="Pfam" id="PF19795">
    <property type="entry name" value="DUF6279"/>
    <property type="match status" value="1"/>
</dbReference>
<sequence length="280" mass="33149">MRKGWLTLFLLFLLGGCSTKTSYYFLDWAIEWKVEEYVSLNDKQSALLEKALDDFLYWHRSQELMQYSQQLQQISNQLKQDTLTPTRWVQEVDQIKAHGYRAFKMLLPSMIPIITSLSDKQVMELLDNIEQDEIDLKEKYVDKSQQEVLEDEDKRLQKSFEKWLGHLSQPQKEAIHAFNRRSVLILPLWLEYRKTWATEFALTLEQRQNKALLTSRLITLVTESDKLKSVQYQKDLDINLVAFGELLLNIHGLASPQQKKRFNRKLDELIEDFAEMSQDI</sequence>
<comment type="caution">
    <text evidence="1">The sequence shown here is derived from an EMBL/GenBank/DDBJ whole genome shotgun (WGS) entry which is preliminary data.</text>
</comment>
<dbReference type="RefSeq" id="WP_248938946.1">
    <property type="nucleotide sequence ID" value="NZ_JAKIKS010000009.1"/>
</dbReference>
<name>A0ABT0L842_9GAMM</name>
<keyword evidence="1" id="KW-0449">Lipoprotein</keyword>